<dbReference type="SMART" id="SM00726">
    <property type="entry name" value="UIM"/>
    <property type="match status" value="2"/>
</dbReference>
<reference evidence="2" key="1">
    <citation type="submission" date="2022-07" db="EMBL/GenBank/DDBJ databases">
        <title>Genome analysis of Parmales, a sister group of diatoms, reveals the evolutionary specialization of diatoms from phago-mixotrophs to photoautotrophs.</title>
        <authorList>
            <person name="Ban H."/>
            <person name="Sato S."/>
            <person name="Yoshikawa S."/>
            <person name="Kazumasa Y."/>
            <person name="Nakamura Y."/>
            <person name="Ichinomiya M."/>
            <person name="Saitoh K."/>
            <person name="Sato N."/>
            <person name="Blanc-Mathieu R."/>
            <person name="Endo H."/>
            <person name="Kuwata A."/>
            <person name="Ogata H."/>
        </authorList>
    </citation>
    <scope>NUCLEOTIDE SEQUENCE</scope>
</reference>
<feature type="compositionally biased region" description="Basic and acidic residues" evidence="1">
    <location>
        <begin position="48"/>
        <end position="60"/>
    </location>
</feature>
<keyword evidence="3" id="KW-1185">Reference proteome</keyword>
<feature type="compositionally biased region" description="Polar residues" evidence="1">
    <location>
        <begin position="32"/>
        <end position="42"/>
    </location>
</feature>
<dbReference type="OrthoDB" id="10605444at2759"/>
<feature type="region of interest" description="Disordered" evidence="1">
    <location>
        <begin position="22"/>
        <end position="69"/>
    </location>
</feature>
<dbReference type="Proteomes" id="UP001165082">
    <property type="component" value="Unassembled WGS sequence"/>
</dbReference>
<protein>
    <submittedName>
        <fullName evidence="2">Uncharacterized protein</fullName>
    </submittedName>
</protein>
<evidence type="ECO:0000313" key="2">
    <source>
        <dbReference type="EMBL" id="GMI08250.1"/>
    </source>
</evidence>
<dbReference type="AlphaFoldDB" id="A0A9W7CM86"/>
<evidence type="ECO:0000256" key="1">
    <source>
        <dbReference type="SAM" id="MobiDB-lite"/>
    </source>
</evidence>
<proteinExistence type="predicted"/>
<dbReference type="EMBL" id="BRXZ01000255">
    <property type="protein sequence ID" value="GMI08250.1"/>
    <property type="molecule type" value="Genomic_DNA"/>
</dbReference>
<accession>A0A9W7CM86</accession>
<name>A0A9W7CM86_9STRA</name>
<dbReference type="Pfam" id="PF23625">
    <property type="entry name" value="UIM_2"/>
    <property type="match status" value="4"/>
</dbReference>
<comment type="caution">
    <text evidence="2">The sequence shown here is derived from an EMBL/GenBank/DDBJ whole genome shotgun (WGS) entry which is preliminary data.</text>
</comment>
<sequence>MSDEEYARQLYEGDLKSISSSSFTTSAADAGNTASAFSSSLPTPLLDEGVRQADERRTERLVNPPPQLPSISSILSSGVEGLSALDEIISSRIQQSSYYDSGNDLFVQMAARGLSTTLDLNPNPTTTSSFSHSGTEDEELAKAIAASLPITSSPPYPTATASTLHGEDDELARAIASSMLPQNSQLQAAMAGAETTEDLIAAAIAASLVP</sequence>
<dbReference type="InterPro" id="IPR003903">
    <property type="entry name" value="UIM_dom"/>
</dbReference>
<organism evidence="2 3">
    <name type="scientific">Triparma retinervis</name>
    <dbReference type="NCBI Taxonomy" id="2557542"/>
    <lineage>
        <taxon>Eukaryota</taxon>
        <taxon>Sar</taxon>
        <taxon>Stramenopiles</taxon>
        <taxon>Ochrophyta</taxon>
        <taxon>Bolidophyceae</taxon>
        <taxon>Parmales</taxon>
        <taxon>Triparmaceae</taxon>
        <taxon>Triparma</taxon>
    </lineage>
</organism>
<gene>
    <name evidence="2" type="ORF">TrRE_jg2862</name>
</gene>
<evidence type="ECO:0000313" key="3">
    <source>
        <dbReference type="Proteomes" id="UP001165082"/>
    </source>
</evidence>